<proteinExistence type="predicted"/>
<dbReference type="InterPro" id="IPR000713">
    <property type="entry name" value="Mur_ligase_N"/>
</dbReference>
<dbReference type="PANTHER" id="PTHR43445">
    <property type="entry name" value="UDP-N-ACETYLMURAMATE--L-ALANINE LIGASE-RELATED"/>
    <property type="match status" value="1"/>
</dbReference>
<gene>
    <name evidence="2" type="ORF">JCM19300_1824</name>
</gene>
<dbReference type="Pfam" id="PF01225">
    <property type="entry name" value="Mur_ligase"/>
    <property type="match status" value="1"/>
</dbReference>
<organism evidence="2 3">
    <name type="scientific">Algibacter lectus</name>
    <dbReference type="NCBI Taxonomy" id="221126"/>
    <lineage>
        <taxon>Bacteria</taxon>
        <taxon>Pseudomonadati</taxon>
        <taxon>Bacteroidota</taxon>
        <taxon>Flavobacteriia</taxon>
        <taxon>Flavobacteriales</taxon>
        <taxon>Flavobacteriaceae</taxon>
        <taxon>Algibacter</taxon>
    </lineage>
</organism>
<reference evidence="2 3" key="1">
    <citation type="journal article" date="2014" name="Genome Announc.">
        <title>Draft Genome Sequences of Marine Flavobacterium Algibacter lectus Strains SS8 and NR4.</title>
        <authorList>
            <person name="Takatani N."/>
            <person name="Nakanishi M."/>
            <person name="Meirelles P."/>
            <person name="Mino S."/>
            <person name="Suda W."/>
            <person name="Oshima K."/>
            <person name="Hattori M."/>
            <person name="Ohkuma M."/>
            <person name="Hosokawa M."/>
            <person name="Miyashita K."/>
            <person name="Thompson F.L."/>
            <person name="Niwa A."/>
            <person name="Sawabe T."/>
            <person name="Sawabe T."/>
        </authorList>
    </citation>
    <scope>NUCLEOTIDE SEQUENCE [LARGE SCALE GENOMIC DNA]</scope>
    <source>
        <strain evidence="2 3">JCM 19300</strain>
    </source>
</reference>
<accession>A0A090VHJ0</accession>
<dbReference type="GO" id="GO:0005524">
    <property type="term" value="F:ATP binding"/>
    <property type="evidence" value="ECO:0007669"/>
    <property type="project" value="InterPro"/>
</dbReference>
<dbReference type="EMBL" id="BBNQ01000011">
    <property type="protein sequence ID" value="GAL63478.1"/>
    <property type="molecule type" value="Genomic_DNA"/>
</dbReference>
<evidence type="ECO:0000313" key="2">
    <source>
        <dbReference type="EMBL" id="GAL63478.1"/>
    </source>
</evidence>
<name>A0A090VHJ0_9FLAO</name>
<dbReference type="SUPFAM" id="SSF51984">
    <property type="entry name" value="MurCD N-terminal domain"/>
    <property type="match status" value="1"/>
</dbReference>
<evidence type="ECO:0000313" key="3">
    <source>
        <dbReference type="Proteomes" id="UP000029644"/>
    </source>
</evidence>
<dbReference type="Gene3D" id="3.40.1190.10">
    <property type="entry name" value="Mur-like, catalytic domain"/>
    <property type="match status" value="1"/>
</dbReference>
<feature type="domain" description="Mur ligase N-terminal catalytic" evidence="1">
    <location>
        <begin position="3"/>
        <end position="103"/>
    </location>
</feature>
<protein>
    <submittedName>
        <fullName evidence="2">Cytoplasmic peptidoglycan synthetase N-terminal</fullName>
    </submittedName>
</protein>
<dbReference type="GO" id="GO:0016881">
    <property type="term" value="F:acid-amino acid ligase activity"/>
    <property type="evidence" value="ECO:0007669"/>
    <property type="project" value="InterPro"/>
</dbReference>
<sequence>MNVHFIAIGGSAMHNLALALHNKGYQVTGSDDTIFEPSKSRLDAKGLLPKTFGWFPEKISEQLDAIVLGMHAKADNPELLKAQMLGLKIYSYPEFLYEQSKHKTRVVIGGSHGKTTITSMILHVMHYHDRDVDYMVGAQLEGFDVMVKLTEDNDFIVLEGDDI</sequence>
<dbReference type="InterPro" id="IPR050061">
    <property type="entry name" value="MurCDEF_pg_biosynth"/>
</dbReference>
<dbReference type="AlphaFoldDB" id="A0A090VHJ0"/>
<dbReference type="Proteomes" id="UP000029644">
    <property type="component" value="Unassembled WGS sequence"/>
</dbReference>
<dbReference type="InterPro" id="IPR036565">
    <property type="entry name" value="Mur-like_cat_sf"/>
</dbReference>
<evidence type="ECO:0000259" key="1">
    <source>
        <dbReference type="Pfam" id="PF01225"/>
    </source>
</evidence>
<dbReference type="Gene3D" id="3.40.50.720">
    <property type="entry name" value="NAD(P)-binding Rossmann-like Domain"/>
    <property type="match status" value="1"/>
</dbReference>
<dbReference type="SUPFAM" id="SSF53623">
    <property type="entry name" value="MurD-like peptide ligases, catalytic domain"/>
    <property type="match status" value="1"/>
</dbReference>
<comment type="caution">
    <text evidence="2">The sequence shown here is derived from an EMBL/GenBank/DDBJ whole genome shotgun (WGS) entry which is preliminary data.</text>
</comment>
<dbReference type="PANTHER" id="PTHR43445:SF3">
    <property type="entry name" value="UDP-N-ACETYLMURAMATE--L-ALANINE LIGASE"/>
    <property type="match status" value="1"/>
</dbReference>